<dbReference type="PROSITE" id="PS50801">
    <property type="entry name" value="STAS"/>
    <property type="match status" value="1"/>
</dbReference>
<accession>A0A8J3PNY1</accession>
<dbReference type="CDD" id="cd07043">
    <property type="entry name" value="STAS_anti-anti-sigma_factors"/>
    <property type="match status" value="1"/>
</dbReference>
<dbReference type="AlphaFoldDB" id="A0A8J3PNY1"/>
<evidence type="ECO:0000313" key="2">
    <source>
        <dbReference type="EMBL" id="GIG76487.1"/>
    </source>
</evidence>
<reference evidence="2" key="1">
    <citation type="submission" date="2021-01" db="EMBL/GenBank/DDBJ databases">
        <title>Whole genome shotgun sequence of Planosporangium flavigriseum NBRC 105377.</title>
        <authorList>
            <person name="Komaki H."/>
            <person name="Tamura T."/>
        </authorList>
    </citation>
    <scope>NUCLEOTIDE SEQUENCE</scope>
    <source>
        <strain evidence="2">NBRC 105377</strain>
    </source>
</reference>
<protein>
    <recommendedName>
        <fullName evidence="1">STAS domain-containing protein</fullName>
    </recommendedName>
</protein>
<dbReference type="EMBL" id="BONU01000058">
    <property type="protein sequence ID" value="GIG76487.1"/>
    <property type="molecule type" value="Genomic_DNA"/>
</dbReference>
<dbReference type="Pfam" id="PF01740">
    <property type="entry name" value="STAS"/>
    <property type="match status" value="1"/>
</dbReference>
<comment type="caution">
    <text evidence="2">The sequence shown here is derived from an EMBL/GenBank/DDBJ whole genome shotgun (WGS) entry which is preliminary data.</text>
</comment>
<dbReference type="Gene3D" id="3.30.750.24">
    <property type="entry name" value="STAS domain"/>
    <property type="match status" value="1"/>
</dbReference>
<proteinExistence type="predicted"/>
<sequence>MSQMDTGHDTLKPPRFALSTTIIGDTAVIDDVAVGLTVRGELDIATVGQFEAVLQGVLGKPGLSRLVLDFAPLTFLDASSITALHFAHHTAQQRGITLTATNCRAIVRRALEITGLYGHLTNN</sequence>
<evidence type="ECO:0000259" key="1">
    <source>
        <dbReference type="PROSITE" id="PS50801"/>
    </source>
</evidence>
<dbReference type="InterPro" id="IPR002645">
    <property type="entry name" value="STAS_dom"/>
</dbReference>
<keyword evidence="3" id="KW-1185">Reference proteome</keyword>
<dbReference type="Proteomes" id="UP000653674">
    <property type="component" value="Unassembled WGS sequence"/>
</dbReference>
<name>A0A8J3PNY1_9ACTN</name>
<feature type="domain" description="STAS" evidence="1">
    <location>
        <begin position="36"/>
        <end position="123"/>
    </location>
</feature>
<evidence type="ECO:0000313" key="3">
    <source>
        <dbReference type="Proteomes" id="UP000653674"/>
    </source>
</evidence>
<dbReference type="RefSeq" id="WP_168077769.1">
    <property type="nucleotide sequence ID" value="NZ_BAAAQJ010000043.1"/>
</dbReference>
<organism evidence="2 3">
    <name type="scientific">Planosporangium flavigriseum</name>
    <dbReference type="NCBI Taxonomy" id="373681"/>
    <lineage>
        <taxon>Bacteria</taxon>
        <taxon>Bacillati</taxon>
        <taxon>Actinomycetota</taxon>
        <taxon>Actinomycetes</taxon>
        <taxon>Micromonosporales</taxon>
        <taxon>Micromonosporaceae</taxon>
        <taxon>Planosporangium</taxon>
    </lineage>
</organism>
<gene>
    <name evidence="2" type="ORF">Pfl04_48910</name>
</gene>
<dbReference type="InterPro" id="IPR036513">
    <property type="entry name" value="STAS_dom_sf"/>
</dbReference>
<dbReference type="SUPFAM" id="SSF52091">
    <property type="entry name" value="SpoIIaa-like"/>
    <property type="match status" value="1"/>
</dbReference>